<evidence type="ECO:0000256" key="2">
    <source>
        <dbReference type="ARBA" id="ARBA00022777"/>
    </source>
</evidence>
<reference evidence="3 4" key="1">
    <citation type="journal article" date="2018" name="Mol. Plant">
        <title>The genome of Artemisia annua provides insight into the evolution of Asteraceae family and artemisinin biosynthesis.</title>
        <authorList>
            <person name="Shen Q."/>
            <person name="Zhang L."/>
            <person name="Liao Z."/>
            <person name="Wang S."/>
            <person name="Yan T."/>
            <person name="Shi P."/>
            <person name="Liu M."/>
            <person name="Fu X."/>
            <person name="Pan Q."/>
            <person name="Wang Y."/>
            <person name="Lv Z."/>
            <person name="Lu X."/>
            <person name="Zhang F."/>
            <person name="Jiang W."/>
            <person name="Ma Y."/>
            <person name="Chen M."/>
            <person name="Hao X."/>
            <person name="Li L."/>
            <person name="Tang Y."/>
            <person name="Lv G."/>
            <person name="Zhou Y."/>
            <person name="Sun X."/>
            <person name="Brodelius P.E."/>
            <person name="Rose J.K.C."/>
            <person name="Tang K."/>
        </authorList>
    </citation>
    <scope>NUCLEOTIDE SEQUENCE [LARGE SCALE GENOMIC DNA]</scope>
    <source>
        <strain evidence="4">cv. Huhao1</strain>
        <tissue evidence="3">Leaf</tissue>
    </source>
</reference>
<evidence type="ECO:0000256" key="1">
    <source>
        <dbReference type="ARBA" id="ARBA00022679"/>
    </source>
</evidence>
<evidence type="ECO:0000313" key="3">
    <source>
        <dbReference type="EMBL" id="PWA46953.1"/>
    </source>
</evidence>
<keyword evidence="2 3" id="KW-0418">Kinase</keyword>
<keyword evidence="1" id="KW-0808">Transferase</keyword>
<dbReference type="EMBL" id="PKPP01010033">
    <property type="protein sequence ID" value="PWA46953.1"/>
    <property type="molecule type" value="Genomic_DNA"/>
</dbReference>
<sequence length="182" mass="20020">MLELCKVVVVDVQALIRVFDESDGGTVKLVNLEETRFWELVPKIGFLKASADEAEFVDIEVVRKWCCVVVTNAKDGCTVYWKDGEVNVSPFSTVQIDPTGAGFSYISLLVDVIGCVGKKVKEEVHARTLQCNGHDNQSKIMKPTGHEQFYASLTAAKIATIGTLSPNVEDQVLDPNPTKRMS</sequence>
<gene>
    <name evidence="3" type="ORF">CTI12_AA443150</name>
</gene>
<dbReference type="STRING" id="35608.A0A2U1LD74"/>
<proteinExistence type="predicted"/>
<dbReference type="AlphaFoldDB" id="A0A2U1LD74"/>
<dbReference type="GO" id="GO:0016301">
    <property type="term" value="F:kinase activity"/>
    <property type="evidence" value="ECO:0007669"/>
    <property type="project" value="UniProtKB-KW"/>
</dbReference>
<dbReference type="Proteomes" id="UP000245207">
    <property type="component" value="Unassembled WGS sequence"/>
</dbReference>
<keyword evidence="4" id="KW-1185">Reference proteome</keyword>
<evidence type="ECO:0000313" key="4">
    <source>
        <dbReference type="Proteomes" id="UP000245207"/>
    </source>
</evidence>
<dbReference type="PANTHER" id="PTHR43085">
    <property type="entry name" value="HEXOKINASE FAMILY MEMBER"/>
    <property type="match status" value="1"/>
</dbReference>
<dbReference type="GO" id="GO:0010264">
    <property type="term" value="P:myo-inositol hexakisphosphate biosynthetic process"/>
    <property type="evidence" value="ECO:0007669"/>
    <property type="project" value="TreeGrafter"/>
</dbReference>
<organism evidence="3 4">
    <name type="scientific">Artemisia annua</name>
    <name type="common">Sweet wormwood</name>
    <dbReference type="NCBI Taxonomy" id="35608"/>
    <lineage>
        <taxon>Eukaryota</taxon>
        <taxon>Viridiplantae</taxon>
        <taxon>Streptophyta</taxon>
        <taxon>Embryophyta</taxon>
        <taxon>Tracheophyta</taxon>
        <taxon>Spermatophyta</taxon>
        <taxon>Magnoliopsida</taxon>
        <taxon>eudicotyledons</taxon>
        <taxon>Gunneridae</taxon>
        <taxon>Pentapetalae</taxon>
        <taxon>asterids</taxon>
        <taxon>campanulids</taxon>
        <taxon>Asterales</taxon>
        <taxon>Asteraceae</taxon>
        <taxon>Asteroideae</taxon>
        <taxon>Anthemideae</taxon>
        <taxon>Artemisiinae</taxon>
        <taxon>Artemisia</taxon>
    </lineage>
</organism>
<comment type="caution">
    <text evidence="3">The sequence shown here is derived from an EMBL/GenBank/DDBJ whole genome shotgun (WGS) entry which is preliminary data.</text>
</comment>
<protein>
    <submittedName>
        <fullName evidence="3">PfkB-like carbohydrate kinase family protein</fullName>
    </submittedName>
</protein>
<dbReference type="SUPFAM" id="SSF53613">
    <property type="entry name" value="Ribokinase-like"/>
    <property type="match status" value="1"/>
</dbReference>
<dbReference type="InterPro" id="IPR050306">
    <property type="entry name" value="PfkB_Carbo_kinase"/>
</dbReference>
<dbReference type="OrthoDB" id="497927at2759"/>
<accession>A0A2U1LD74</accession>
<dbReference type="InterPro" id="IPR029056">
    <property type="entry name" value="Ribokinase-like"/>
</dbReference>
<dbReference type="Gene3D" id="3.40.1190.20">
    <property type="match status" value="1"/>
</dbReference>
<name>A0A2U1LD74_ARTAN</name>
<dbReference type="PANTHER" id="PTHR43085:SF13">
    <property type="entry name" value="INOSITOL 3-KINASE"/>
    <property type="match status" value="1"/>
</dbReference>